<feature type="domain" description="Calcineurin-like phosphoesterase" evidence="4">
    <location>
        <begin position="1"/>
        <end position="157"/>
    </location>
</feature>
<sequence length="186" mass="20924">MLVLIIGDLHIPYKSHEICKLFREHLQPGKIHKILCTGNVCIKSELDFLRTICNEIEIVRGEYDDDSIPCTEQVVIPICGFKVGLVSSYKLFPISDQTRLALKQRELNVDILIHGGTHQASTYVYDDCFYLDPGSATGAYTADDPNPVPSFILLNVQATTAIAYIYTLDKEGNIQVNKQKFSKEEE</sequence>
<evidence type="ECO:0000259" key="4">
    <source>
        <dbReference type="Pfam" id="PF12850"/>
    </source>
</evidence>
<evidence type="ECO:0000256" key="3">
    <source>
        <dbReference type="RuleBase" id="RU362040"/>
    </source>
</evidence>
<keyword evidence="6" id="KW-1185">Reference proteome</keyword>
<evidence type="ECO:0000313" key="6">
    <source>
        <dbReference type="Proteomes" id="UP001470230"/>
    </source>
</evidence>
<proteinExistence type="inferred from homology"/>
<protein>
    <recommendedName>
        <fullName evidence="2 3">Vacuolar protein sorting-associated protein 29</fullName>
    </recommendedName>
</protein>
<dbReference type="SUPFAM" id="SSF56300">
    <property type="entry name" value="Metallo-dependent phosphatases"/>
    <property type="match status" value="1"/>
</dbReference>
<evidence type="ECO:0000256" key="2">
    <source>
        <dbReference type="ARBA" id="ARBA00017767"/>
    </source>
</evidence>
<reference evidence="5 6" key="1">
    <citation type="submission" date="2024-04" db="EMBL/GenBank/DDBJ databases">
        <title>Tritrichomonas musculus Genome.</title>
        <authorList>
            <person name="Alves-Ferreira E."/>
            <person name="Grigg M."/>
            <person name="Lorenzi H."/>
            <person name="Galac M."/>
        </authorList>
    </citation>
    <scope>NUCLEOTIDE SEQUENCE [LARGE SCALE GENOMIC DNA]</scope>
    <source>
        <strain evidence="5 6">EAF2021</strain>
    </source>
</reference>
<gene>
    <name evidence="5" type="ORF">M9Y10_009325</name>
</gene>
<evidence type="ECO:0000313" key="5">
    <source>
        <dbReference type="EMBL" id="KAK8866363.1"/>
    </source>
</evidence>
<name>A0ABR2IPW4_9EUKA</name>
<dbReference type="Gene3D" id="3.60.21.10">
    <property type="match status" value="1"/>
</dbReference>
<dbReference type="Proteomes" id="UP001470230">
    <property type="component" value="Unassembled WGS sequence"/>
</dbReference>
<comment type="caution">
    <text evidence="5">The sequence shown here is derived from an EMBL/GenBank/DDBJ whole genome shotgun (WGS) entry which is preliminary data.</text>
</comment>
<accession>A0ABR2IPW4</accession>
<comment type="similarity">
    <text evidence="1 3">Belongs to the VPS29 family.</text>
</comment>
<dbReference type="InterPro" id="IPR024654">
    <property type="entry name" value="Calcineurin-like_PHP_lpxH"/>
</dbReference>
<dbReference type="InterPro" id="IPR029052">
    <property type="entry name" value="Metallo-depent_PP-like"/>
</dbReference>
<dbReference type="EMBL" id="JAPFFF010000015">
    <property type="protein sequence ID" value="KAK8866363.1"/>
    <property type="molecule type" value="Genomic_DNA"/>
</dbReference>
<dbReference type="NCBIfam" id="TIGR00040">
    <property type="entry name" value="yfcE"/>
    <property type="match status" value="1"/>
</dbReference>
<dbReference type="PANTHER" id="PTHR11124">
    <property type="entry name" value="VACUOLAR SORTING PROTEIN VPS29"/>
    <property type="match status" value="1"/>
</dbReference>
<evidence type="ECO:0000256" key="1">
    <source>
        <dbReference type="ARBA" id="ARBA00005945"/>
    </source>
</evidence>
<organism evidence="5 6">
    <name type="scientific">Tritrichomonas musculus</name>
    <dbReference type="NCBI Taxonomy" id="1915356"/>
    <lineage>
        <taxon>Eukaryota</taxon>
        <taxon>Metamonada</taxon>
        <taxon>Parabasalia</taxon>
        <taxon>Tritrichomonadida</taxon>
        <taxon>Tritrichomonadidae</taxon>
        <taxon>Tritrichomonas</taxon>
    </lineage>
</organism>
<dbReference type="InterPro" id="IPR000979">
    <property type="entry name" value="Phosphodiesterase_MJ0936/Vps29"/>
</dbReference>
<dbReference type="Pfam" id="PF12850">
    <property type="entry name" value="Metallophos_2"/>
    <property type="match status" value="1"/>
</dbReference>